<feature type="binding site" evidence="6">
    <location>
        <begin position="24"/>
        <end position="29"/>
    </location>
    <ligand>
        <name>ATP</name>
        <dbReference type="ChEBI" id="CHEBI:30616"/>
    </ligand>
</feature>
<keyword evidence="4 6" id="KW-0067">ATP-binding</keyword>
<accession>A0A9E2KSU0</accession>
<evidence type="ECO:0000313" key="9">
    <source>
        <dbReference type="Proteomes" id="UP000823844"/>
    </source>
</evidence>
<dbReference type="SUPFAM" id="SSF52402">
    <property type="entry name" value="Adenine nucleotide alpha hydrolases-like"/>
    <property type="match status" value="1"/>
</dbReference>
<dbReference type="InterPro" id="IPR014729">
    <property type="entry name" value="Rossmann-like_a/b/a_fold"/>
</dbReference>
<evidence type="ECO:0000256" key="4">
    <source>
        <dbReference type="ARBA" id="ARBA00022840"/>
    </source>
</evidence>
<feature type="domain" description="tRNA(Ile)-lysidine/2-thiocytidine synthase N-terminal" evidence="7">
    <location>
        <begin position="18"/>
        <end position="198"/>
    </location>
</feature>
<evidence type="ECO:0000313" key="8">
    <source>
        <dbReference type="EMBL" id="MBU3828937.1"/>
    </source>
</evidence>
<dbReference type="EC" id="6.3.4.19" evidence="6"/>
<evidence type="ECO:0000256" key="3">
    <source>
        <dbReference type="ARBA" id="ARBA00022741"/>
    </source>
</evidence>
<comment type="similarity">
    <text evidence="6">Belongs to the tRNA(Ile)-lysidine synthase family.</text>
</comment>
<evidence type="ECO:0000256" key="1">
    <source>
        <dbReference type="ARBA" id="ARBA00022598"/>
    </source>
</evidence>
<dbReference type="InterPro" id="IPR012795">
    <property type="entry name" value="tRNA_Ile_lys_synt_N"/>
</dbReference>
<sequence>MKILNFFNQNNISLKNKKLVVAASGGPDSMALVDMLCRLNKKFELKIIVAHFDHQLRSDSDKETSLLQNYCDQNNLPLENGSWPVNKHPNVGLEAAAREARYTFLIKIVKKYNADYLLTAHHGDDLLENILLKLIRSGNPQEMNSLQMAGKMQGITLLRPLVTFSKKELLDYDHRHNIAYIEDSTNQLDDTMRNRIRHHVVPLLKKENSRILENALRYSIEQTTLTSLANQEITAVCDVEPFLEIAYRLKENKIKAFTDTQKLYFWRSFIWKKWHRRVNDHLTGYDLINYQGYFYLVPNDLPKISNLKEEIILDKIFTFRGEKFFISQDNKKEWPIIGEFWSASSKFYIGSISSTDRLLLKDGHHVKPKKKFAQAKIPALLRAYCLSIFDENGQIIFVEKTFKEQVWKKNGKQYFLYQLKNV</sequence>
<evidence type="ECO:0000259" key="7">
    <source>
        <dbReference type="Pfam" id="PF01171"/>
    </source>
</evidence>
<dbReference type="EMBL" id="JAHLFT010000094">
    <property type="protein sequence ID" value="MBU3828937.1"/>
    <property type="molecule type" value="Genomic_DNA"/>
</dbReference>
<comment type="catalytic activity">
    <reaction evidence="5 6">
        <text>cytidine(34) in tRNA(Ile2) + L-lysine + ATP = lysidine(34) in tRNA(Ile2) + AMP + diphosphate + H(+)</text>
        <dbReference type="Rhea" id="RHEA:43744"/>
        <dbReference type="Rhea" id="RHEA-COMP:10625"/>
        <dbReference type="Rhea" id="RHEA-COMP:10670"/>
        <dbReference type="ChEBI" id="CHEBI:15378"/>
        <dbReference type="ChEBI" id="CHEBI:30616"/>
        <dbReference type="ChEBI" id="CHEBI:32551"/>
        <dbReference type="ChEBI" id="CHEBI:33019"/>
        <dbReference type="ChEBI" id="CHEBI:82748"/>
        <dbReference type="ChEBI" id="CHEBI:83665"/>
        <dbReference type="ChEBI" id="CHEBI:456215"/>
        <dbReference type="EC" id="6.3.4.19"/>
    </reaction>
</comment>
<dbReference type="InterPro" id="IPR011063">
    <property type="entry name" value="TilS/TtcA_N"/>
</dbReference>
<evidence type="ECO:0000256" key="6">
    <source>
        <dbReference type="HAMAP-Rule" id="MF_01161"/>
    </source>
</evidence>
<proteinExistence type="inferred from homology"/>
<dbReference type="GO" id="GO:0006400">
    <property type="term" value="P:tRNA modification"/>
    <property type="evidence" value="ECO:0007669"/>
    <property type="project" value="UniProtKB-UniRule"/>
</dbReference>
<evidence type="ECO:0000256" key="5">
    <source>
        <dbReference type="ARBA" id="ARBA00048539"/>
    </source>
</evidence>
<keyword evidence="3 6" id="KW-0547">Nucleotide-binding</keyword>
<comment type="function">
    <text evidence="6">Ligates lysine onto the cytidine present at position 34 of the AUA codon-specific tRNA(Ile) that contains the anticodon CAU, in an ATP-dependent manner. Cytidine is converted to lysidine, thus changing the amino acid specificity of the tRNA from methionine to isoleucine.</text>
</comment>
<dbReference type="AlphaFoldDB" id="A0A9E2KSU0"/>
<keyword evidence="6" id="KW-0963">Cytoplasm</keyword>
<dbReference type="PANTHER" id="PTHR43033">
    <property type="entry name" value="TRNA(ILE)-LYSIDINE SYNTHASE-RELATED"/>
    <property type="match status" value="1"/>
</dbReference>
<dbReference type="Gene3D" id="3.40.50.620">
    <property type="entry name" value="HUPs"/>
    <property type="match status" value="1"/>
</dbReference>
<dbReference type="Pfam" id="PF01171">
    <property type="entry name" value="ATP_bind_3"/>
    <property type="match status" value="1"/>
</dbReference>
<name>A0A9E2KSU0_9LACO</name>
<dbReference type="HAMAP" id="MF_01161">
    <property type="entry name" value="tRNA_Ile_lys_synt"/>
    <property type="match status" value="1"/>
</dbReference>
<protein>
    <recommendedName>
        <fullName evidence="6">tRNA(Ile)-lysidine synthase</fullName>
        <ecNumber evidence="6">6.3.4.19</ecNumber>
    </recommendedName>
    <alternativeName>
        <fullName evidence="6">tRNA(Ile)-2-lysyl-cytidine synthase</fullName>
    </alternativeName>
    <alternativeName>
        <fullName evidence="6">tRNA(Ile)-lysidine synthetase</fullName>
    </alternativeName>
</protein>
<comment type="caution">
    <text evidence="8">The sequence shown here is derived from an EMBL/GenBank/DDBJ whole genome shotgun (WGS) entry which is preliminary data.</text>
</comment>
<reference evidence="8" key="1">
    <citation type="journal article" date="2021" name="PeerJ">
        <title>Extensive microbial diversity within the chicken gut microbiome revealed by metagenomics and culture.</title>
        <authorList>
            <person name="Gilroy R."/>
            <person name="Ravi A."/>
            <person name="Getino M."/>
            <person name="Pursley I."/>
            <person name="Horton D.L."/>
            <person name="Alikhan N.F."/>
            <person name="Baker D."/>
            <person name="Gharbi K."/>
            <person name="Hall N."/>
            <person name="Watson M."/>
            <person name="Adriaenssens E.M."/>
            <person name="Foster-Nyarko E."/>
            <person name="Jarju S."/>
            <person name="Secka A."/>
            <person name="Antonio M."/>
            <person name="Oren A."/>
            <person name="Chaudhuri R.R."/>
            <person name="La Ragione R."/>
            <person name="Hildebrand F."/>
            <person name="Pallen M.J."/>
        </authorList>
    </citation>
    <scope>NUCLEOTIDE SEQUENCE</scope>
    <source>
        <strain evidence="8">F6-686</strain>
    </source>
</reference>
<gene>
    <name evidence="6 8" type="primary">tilS</name>
    <name evidence="8" type="ORF">H9806_07435</name>
</gene>
<dbReference type="Proteomes" id="UP000823844">
    <property type="component" value="Unassembled WGS sequence"/>
</dbReference>
<dbReference type="GO" id="GO:0032267">
    <property type="term" value="F:tRNA(Ile)-lysidine synthase activity"/>
    <property type="evidence" value="ECO:0007669"/>
    <property type="project" value="UniProtKB-EC"/>
</dbReference>
<dbReference type="GO" id="GO:0005737">
    <property type="term" value="C:cytoplasm"/>
    <property type="evidence" value="ECO:0007669"/>
    <property type="project" value="UniProtKB-SubCell"/>
</dbReference>
<comment type="subcellular location">
    <subcellularLocation>
        <location evidence="6">Cytoplasm</location>
    </subcellularLocation>
</comment>
<dbReference type="CDD" id="cd01992">
    <property type="entry name" value="TilS_N"/>
    <property type="match status" value="1"/>
</dbReference>
<comment type="domain">
    <text evidence="6">The N-terminal region contains the highly conserved SGGXDS motif, predicted to be a P-loop motif involved in ATP binding.</text>
</comment>
<dbReference type="NCBIfam" id="TIGR02432">
    <property type="entry name" value="lysidine_TilS_N"/>
    <property type="match status" value="1"/>
</dbReference>
<reference evidence="8" key="2">
    <citation type="submission" date="2021-04" db="EMBL/GenBank/DDBJ databases">
        <authorList>
            <person name="Gilroy R."/>
        </authorList>
    </citation>
    <scope>NUCLEOTIDE SEQUENCE</scope>
    <source>
        <strain evidence="8">F6-686</strain>
    </source>
</reference>
<organism evidence="8 9">
    <name type="scientific">Candidatus Lactobacillus pullistercoris</name>
    <dbReference type="NCBI Taxonomy" id="2838636"/>
    <lineage>
        <taxon>Bacteria</taxon>
        <taxon>Bacillati</taxon>
        <taxon>Bacillota</taxon>
        <taxon>Bacilli</taxon>
        <taxon>Lactobacillales</taxon>
        <taxon>Lactobacillaceae</taxon>
        <taxon>Lactobacillus</taxon>
    </lineage>
</organism>
<keyword evidence="2 6" id="KW-0819">tRNA processing</keyword>
<dbReference type="PANTHER" id="PTHR43033:SF1">
    <property type="entry name" value="TRNA(ILE)-LYSIDINE SYNTHASE-RELATED"/>
    <property type="match status" value="1"/>
</dbReference>
<dbReference type="InterPro" id="IPR012094">
    <property type="entry name" value="tRNA_Ile_lys_synt"/>
</dbReference>
<evidence type="ECO:0000256" key="2">
    <source>
        <dbReference type="ARBA" id="ARBA00022694"/>
    </source>
</evidence>
<keyword evidence="1 6" id="KW-0436">Ligase</keyword>
<dbReference type="GO" id="GO:0005524">
    <property type="term" value="F:ATP binding"/>
    <property type="evidence" value="ECO:0007669"/>
    <property type="project" value="UniProtKB-UniRule"/>
</dbReference>